<evidence type="ECO:0000313" key="2">
    <source>
        <dbReference type="EMBL" id="CAF4407139.1"/>
    </source>
</evidence>
<gene>
    <name evidence="1" type="ORF">OVA965_LOCUS42004</name>
    <name evidence="2" type="ORF">TMI583_LOCUS43792</name>
</gene>
<name>A0A8S2G0I4_9BILA</name>
<sequence>IAPSRKLNGRARALCPIPDIPDEVFYKELCFTKHEEEIIGK</sequence>
<reference evidence="1" key="1">
    <citation type="submission" date="2021-02" db="EMBL/GenBank/DDBJ databases">
        <authorList>
            <person name="Nowell W R."/>
        </authorList>
    </citation>
    <scope>NUCLEOTIDE SEQUENCE</scope>
</reference>
<evidence type="ECO:0000313" key="1">
    <source>
        <dbReference type="EMBL" id="CAF1599294.1"/>
    </source>
</evidence>
<dbReference type="EMBL" id="CAJOBA010073941">
    <property type="protein sequence ID" value="CAF4407139.1"/>
    <property type="molecule type" value="Genomic_DNA"/>
</dbReference>
<dbReference type="EMBL" id="CAJNOK010050222">
    <property type="protein sequence ID" value="CAF1599294.1"/>
    <property type="molecule type" value="Genomic_DNA"/>
</dbReference>
<comment type="caution">
    <text evidence="1">The sequence shown here is derived from an EMBL/GenBank/DDBJ whole genome shotgun (WGS) entry which is preliminary data.</text>
</comment>
<evidence type="ECO:0000313" key="3">
    <source>
        <dbReference type="Proteomes" id="UP000677228"/>
    </source>
</evidence>
<organism evidence="1 3">
    <name type="scientific">Didymodactylos carnosus</name>
    <dbReference type="NCBI Taxonomy" id="1234261"/>
    <lineage>
        <taxon>Eukaryota</taxon>
        <taxon>Metazoa</taxon>
        <taxon>Spiralia</taxon>
        <taxon>Gnathifera</taxon>
        <taxon>Rotifera</taxon>
        <taxon>Eurotatoria</taxon>
        <taxon>Bdelloidea</taxon>
        <taxon>Philodinida</taxon>
        <taxon>Philodinidae</taxon>
        <taxon>Didymodactylos</taxon>
    </lineage>
</organism>
<feature type="non-terminal residue" evidence="1">
    <location>
        <position position="1"/>
    </location>
</feature>
<dbReference type="AlphaFoldDB" id="A0A8S2G0I4"/>
<proteinExistence type="predicted"/>
<accession>A0A8S2G0I4</accession>
<dbReference type="Proteomes" id="UP000682733">
    <property type="component" value="Unassembled WGS sequence"/>
</dbReference>
<dbReference type="Proteomes" id="UP000677228">
    <property type="component" value="Unassembled WGS sequence"/>
</dbReference>
<protein>
    <submittedName>
        <fullName evidence="1">Uncharacterized protein</fullName>
    </submittedName>
</protein>